<evidence type="ECO:0000313" key="1">
    <source>
        <dbReference type="EMBL" id="QNP61199.1"/>
    </source>
</evidence>
<protein>
    <submittedName>
        <fullName evidence="1">Phage late control D family protein</fullName>
    </submittedName>
</protein>
<dbReference type="KEGG" id="amon:H9L24_00040"/>
<gene>
    <name evidence="1" type="ORF">H9L24_00040</name>
</gene>
<dbReference type="AlphaFoldDB" id="A0A7H0HKY3"/>
<reference evidence="1 2" key="1">
    <citation type="submission" date="2020-08" db="EMBL/GenBank/DDBJ databases">
        <title>Genome sequence of Acidovorax monticola KACC 19171T.</title>
        <authorList>
            <person name="Hyun D.-W."/>
            <person name="Bae J.-W."/>
        </authorList>
    </citation>
    <scope>NUCLEOTIDE SEQUENCE [LARGE SCALE GENOMIC DNA]</scope>
    <source>
        <strain evidence="1 2">KACC 19171</strain>
    </source>
</reference>
<keyword evidence="2" id="KW-1185">Reference proteome</keyword>
<dbReference type="Gene3D" id="3.55.50.10">
    <property type="entry name" value="Baseplate protein-like domains"/>
    <property type="match status" value="1"/>
</dbReference>
<dbReference type="SUPFAM" id="SSF69279">
    <property type="entry name" value="Phage tail proteins"/>
    <property type="match status" value="1"/>
</dbReference>
<dbReference type="Pfam" id="PF05954">
    <property type="entry name" value="Phage_GPD"/>
    <property type="match status" value="1"/>
</dbReference>
<dbReference type="Proteomes" id="UP000516057">
    <property type="component" value="Chromosome"/>
</dbReference>
<proteinExistence type="predicted"/>
<sequence>MMAADYPKTSQLHRAPTFSLVVDGRDISKKVEARLVSLTLTEARGGEADQLDLVIDDSDGRMGIPAKGAELALSLGWEGSGMQDKGTFDVDEVEHSGTPDTISIRARSAEMRRELRTRAERSYHGKKLGEIVGDIAKRNGLQVRIDDSLANTPVEHIDQTRESDLHFLTRLAKKHDAVATVKKGRLVFKPIGSTIAANGDALETITITRADGDQHRYHSADRNAYSGVRAYWHDPNAAEKKSVLVGEQENEKRLKDTYGSEADAMAAARAERGRIERGKATMELTLALGRPELMPQTPVVLQGFKDVIDATPWLVVKLTHTLGDNGLTTRMELETRALQAG</sequence>
<accession>A0A7H0HKY3</accession>
<evidence type="ECO:0000313" key="2">
    <source>
        <dbReference type="Proteomes" id="UP000516057"/>
    </source>
</evidence>
<organism evidence="1 2">
    <name type="scientific">Paenacidovorax monticola</name>
    <dbReference type="NCBI Taxonomy" id="1926868"/>
    <lineage>
        <taxon>Bacteria</taxon>
        <taxon>Pseudomonadati</taxon>
        <taxon>Pseudomonadota</taxon>
        <taxon>Betaproteobacteria</taxon>
        <taxon>Burkholderiales</taxon>
        <taxon>Comamonadaceae</taxon>
        <taxon>Paenacidovorax</taxon>
    </lineage>
</organism>
<dbReference type="RefSeq" id="WP_187738174.1">
    <property type="nucleotide sequence ID" value="NZ_CP060790.1"/>
</dbReference>
<dbReference type="InterPro" id="IPR052726">
    <property type="entry name" value="Phage_Baseplate_Hub"/>
</dbReference>
<dbReference type="PANTHER" id="PTHR35862:SF3">
    <property type="entry name" value="FELS-2 PROPHAGE PROTEIN"/>
    <property type="match status" value="1"/>
</dbReference>
<dbReference type="PANTHER" id="PTHR35862">
    <property type="entry name" value="FELS-2 PROPHAGE PROTEIN"/>
    <property type="match status" value="1"/>
</dbReference>
<name>A0A7H0HKY3_9BURK</name>
<dbReference type="EMBL" id="CP060790">
    <property type="protein sequence ID" value="QNP61199.1"/>
    <property type="molecule type" value="Genomic_DNA"/>
</dbReference>